<evidence type="ECO:0000313" key="2">
    <source>
        <dbReference type="Proteomes" id="UP001230207"/>
    </source>
</evidence>
<dbReference type="EMBL" id="JAUSVF010000001">
    <property type="protein sequence ID" value="MDQ0318737.1"/>
    <property type="molecule type" value="Genomic_DNA"/>
</dbReference>
<dbReference type="Proteomes" id="UP001230207">
    <property type="component" value="Unassembled WGS sequence"/>
</dbReference>
<organism evidence="1 2">
    <name type="scientific">Pararhizobium capsulatum DSM 1112</name>
    <dbReference type="NCBI Taxonomy" id="1121113"/>
    <lineage>
        <taxon>Bacteria</taxon>
        <taxon>Pseudomonadati</taxon>
        <taxon>Pseudomonadota</taxon>
        <taxon>Alphaproteobacteria</taxon>
        <taxon>Hyphomicrobiales</taxon>
        <taxon>Rhizobiaceae</taxon>
        <taxon>Rhizobium/Agrobacterium group</taxon>
        <taxon>Pararhizobium</taxon>
    </lineage>
</organism>
<reference evidence="1 2" key="1">
    <citation type="submission" date="2023-07" db="EMBL/GenBank/DDBJ databases">
        <title>Genomic Encyclopedia of Type Strains, Phase IV (KMG-IV): sequencing the most valuable type-strain genomes for metagenomic binning, comparative biology and taxonomic classification.</title>
        <authorList>
            <person name="Goeker M."/>
        </authorList>
    </citation>
    <scope>NUCLEOTIDE SEQUENCE [LARGE SCALE GENOMIC DNA]</scope>
    <source>
        <strain evidence="1 2">DSM 1112</strain>
    </source>
</reference>
<comment type="caution">
    <text evidence="1">The sequence shown here is derived from an EMBL/GenBank/DDBJ whole genome shotgun (WGS) entry which is preliminary data.</text>
</comment>
<keyword evidence="2" id="KW-1185">Reference proteome</keyword>
<evidence type="ECO:0000313" key="1">
    <source>
        <dbReference type="EMBL" id="MDQ0318737.1"/>
    </source>
</evidence>
<sequence length="54" mass="5638">MLKPLKFHALRVIPGLVPRITEESVAAGDQNSSQLSAASAFAPEVCGIDFVGVV</sequence>
<accession>A0ABU0BL54</accession>
<gene>
    <name evidence="1" type="ORF">QO002_000875</name>
</gene>
<name>A0ABU0BL54_9HYPH</name>
<proteinExistence type="predicted"/>
<protein>
    <submittedName>
        <fullName evidence="1">Uncharacterized protein</fullName>
    </submittedName>
</protein>